<accession>A0ABV8RV52</accession>
<dbReference type="PANTHER" id="PTHR45947">
    <property type="entry name" value="SULFOQUINOVOSYL TRANSFERASE SQD2"/>
    <property type="match status" value="1"/>
</dbReference>
<keyword evidence="4" id="KW-1185">Reference proteome</keyword>
<name>A0ABV8RV52_9BURK</name>
<organism evidence="3 4">
    <name type="scientific">Castellaniella hirudinis</name>
    <dbReference type="NCBI Taxonomy" id="1144617"/>
    <lineage>
        <taxon>Bacteria</taxon>
        <taxon>Pseudomonadati</taxon>
        <taxon>Pseudomonadota</taxon>
        <taxon>Betaproteobacteria</taxon>
        <taxon>Burkholderiales</taxon>
        <taxon>Alcaligenaceae</taxon>
        <taxon>Castellaniella</taxon>
    </lineage>
</organism>
<reference evidence="4" key="1">
    <citation type="journal article" date="2019" name="Int. J. Syst. Evol. Microbiol.">
        <title>The Global Catalogue of Microorganisms (GCM) 10K type strain sequencing project: providing services to taxonomists for standard genome sequencing and annotation.</title>
        <authorList>
            <consortium name="The Broad Institute Genomics Platform"/>
            <consortium name="The Broad Institute Genome Sequencing Center for Infectious Disease"/>
            <person name="Wu L."/>
            <person name="Ma J."/>
        </authorList>
    </citation>
    <scope>NUCLEOTIDE SEQUENCE [LARGE SCALE GENOMIC DNA]</scope>
    <source>
        <strain evidence="4">CGMCC 1.19029</strain>
    </source>
</reference>
<dbReference type="Pfam" id="PF13439">
    <property type="entry name" value="Glyco_transf_4"/>
    <property type="match status" value="1"/>
</dbReference>
<gene>
    <name evidence="3" type="ORF">ACFO0J_01550</name>
</gene>
<feature type="domain" description="Glycosyltransferase subfamily 4-like N-terminal" evidence="2">
    <location>
        <begin position="13"/>
        <end position="165"/>
    </location>
</feature>
<comment type="caution">
    <text evidence="3">The sequence shown here is derived from an EMBL/GenBank/DDBJ whole genome shotgun (WGS) entry which is preliminary data.</text>
</comment>
<dbReference type="SUPFAM" id="SSF53756">
    <property type="entry name" value="UDP-Glycosyltransferase/glycogen phosphorylase"/>
    <property type="match status" value="1"/>
</dbReference>
<dbReference type="RefSeq" id="WP_376811301.1">
    <property type="nucleotide sequence ID" value="NZ_JBHSDY010000001.1"/>
</dbReference>
<protein>
    <submittedName>
        <fullName evidence="3">Glycosyltransferase</fullName>
        <ecNumber evidence="3">2.4.-.-</ecNumber>
    </submittedName>
</protein>
<dbReference type="Pfam" id="PF00534">
    <property type="entry name" value="Glycos_transf_1"/>
    <property type="match status" value="1"/>
</dbReference>
<dbReference type="InterPro" id="IPR050194">
    <property type="entry name" value="Glycosyltransferase_grp1"/>
</dbReference>
<feature type="domain" description="Glycosyl transferase family 1" evidence="1">
    <location>
        <begin position="177"/>
        <end position="340"/>
    </location>
</feature>
<dbReference type="GO" id="GO:0016757">
    <property type="term" value="F:glycosyltransferase activity"/>
    <property type="evidence" value="ECO:0007669"/>
    <property type="project" value="UniProtKB-KW"/>
</dbReference>
<dbReference type="Proteomes" id="UP001595756">
    <property type="component" value="Unassembled WGS sequence"/>
</dbReference>
<evidence type="ECO:0000313" key="3">
    <source>
        <dbReference type="EMBL" id="MFC4296722.1"/>
    </source>
</evidence>
<keyword evidence="3" id="KW-0808">Transferase</keyword>
<evidence type="ECO:0000313" key="4">
    <source>
        <dbReference type="Proteomes" id="UP001595756"/>
    </source>
</evidence>
<proteinExistence type="predicted"/>
<evidence type="ECO:0000259" key="1">
    <source>
        <dbReference type="Pfam" id="PF00534"/>
    </source>
</evidence>
<dbReference type="EC" id="2.4.-.-" evidence="3"/>
<dbReference type="Gene3D" id="3.40.50.2000">
    <property type="entry name" value="Glycogen Phosphorylase B"/>
    <property type="match status" value="2"/>
</dbReference>
<evidence type="ECO:0000259" key="2">
    <source>
        <dbReference type="Pfam" id="PF13439"/>
    </source>
</evidence>
<dbReference type="EMBL" id="JBHSDY010000001">
    <property type="protein sequence ID" value="MFC4296722.1"/>
    <property type="molecule type" value="Genomic_DNA"/>
</dbReference>
<sequence>MRILLVTTGLALGGAERQVVDLADRLAGRGHDVAIAYLVGDVEVRPAAAVALFPLGFTKSLPGLVRGCLHLGRVIRQWRPDVVHSHMVHANLLTRLVRMISPMRRLVCTAHNTNEGGRWVSLAYRVTDRLADVSTNVSQEAVEAFERNGAVPRGRMLAVHNGIDVGLFSDDPERRADARNRLFPDRTRRLLLSVGRLAEQKNHAGLLRVFAGFAQRLPDVDLWIAGDGPLRATLQQQCAELGLEDRVVLLGSRSDVPDLMRAADVFVLASHFEGFGLVVAEAMASGTPVVATDAGGVAEVMAGTGFLVPVDDEVALGHALDEAFAMEAGRRSAMVTTARRRAEDLDIERSVDGWLRLYEGQ</sequence>
<dbReference type="PANTHER" id="PTHR45947:SF3">
    <property type="entry name" value="SULFOQUINOVOSYL TRANSFERASE SQD2"/>
    <property type="match status" value="1"/>
</dbReference>
<keyword evidence="3" id="KW-0328">Glycosyltransferase</keyword>
<dbReference type="InterPro" id="IPR001296">
    <property type="entry name" value="Glyco_trans_1"/>
</dbReference>
<dbReference type="InterPro" id="IPR028098">
    <property type="entry name" value="Glyco_trans_4-like_N"/>
</dbReference>